<organism evidence="1 2">
    <name type="scientific">Intrasporangium oryzae NRRL B-24470</name>
    <dbReference type="NCBI Taxonomy" id="1386089"/>
    <lineage>
        <taxon>Bacteria</taxon>
        <taxon>Bacillati</taxon>
        <taxon>Actinomycetota</taxon>
        <taxon>Actinomycetes</taxon>
        <taxon>Micrococcales</taxon>
        <taxon>Intrasporangiaceae</taxon>
        <taxon>Intrasporangium</taxon>
    </lineage>
</organism>
<evidence type="ECO:0000313" key="1">
    <source>
        <dbReference type="EMBL" id="EWS99572.1"/>
    </source>
</evidence>
<evidence type="ECO:0000313" key="2">
    <source>
        <dbReference type="Proteomes" id="UP000019489"/>
    </source>
</evidence>
<dbReference type="RefSeq" id="WP_034810272.1">
    <property type="nucleotide sequence ID" value="NZ_AWSA01000108.1"/>
</dbReference>
<dbReference type="EMBL" id="AWSA01000108">
    <property type="protein sequence ID" value="EWS99572.1"/>
    <property type="molecule type" value="Genomic_DNA"/>
</dbReference>
<protein>
    <submittedName>
        <fullName evidence="1">Uncharacterized protein</fullName>
    </submittedName>
</protein>
<dbReference type="STRING" id="1386089.N865_01410"/>
<sequence length="77" mass="8228">MNANEIRAIVADVVASSPPPTSFSAMSAKDRDYHTGRRERLGLTEADYLSRFVTAADAAEDAEIDAIAASARSRGRS</sequence>
<keyword evidence="2" id="KW-1185">Reference proteome</keyword>
<dbReference type="Proteomes" id="UP000019489">
    <property type="component" value="Unassembled WGS sequence"/>
</dbReference>
<name>W9G471_9MICO</name>
<dbReference type="AlphaFoldDB" id="W9G471"/>
<accession>W9G471</accession>
<comment type="caution">
    <text evidence="1">The sequence shown here is derived from an EMBL/GenBank/DDBJ whole genome shotgun (WGS) entry which is preliminary data.</text>
</comment>
<gene>
    <name evidence="1" type="ORF">N865_01410</name>
</gene>
<proteinExistence type="predicted"/>
<reference evidence="1 2" key="1">
    <citation type="submission" date="2013-08" db="EMBL/GenBank/DDBJ databases">
        <title>Intrasporangium oryzae NRRL B-24470.</title>
        <authorList>
            <person name="Liu H."/>
            <person name="Wang G."/>
        </authorList>
    </citation>
    <scope>NUCLEOTIDE SEQUENCE [LARGE SCALE GENOMIC DNA]</scope>
    <source>
        <strain evidence="1 2">NRRL B-24470</strain>
    </source>
</reference>